<dbReference type="GO" id="GO:0060271">
    <property type="term" value="P:cilium assembly"/>
    <property type="evidence" value="ECO:0007669"/>
    <property type="project" value="TreeGrafter"/>
</dbReference>
<accession>A0A833ZWE8</accession>
<dbReference type="EMBL" id="JABVXQ010000007">
    <property type="protein sequence ID" value="KAF6098840.1"/>
    <property type="molecule type" value="Genomic_DNA"/>
</dbReference>
<dbReference type="Proteomes" id="UP000664940">
    <property type="component" value="Unassembled WGS sequence"/>
</dbReference>
<gene>
    <name evidence="1" type="ORF">HJG60_002252</name>
</gene>
<dbReference type="GO" id="GO:0001917">
    <property type="term" value="C:photoreceptor inner segment"/>
    <property type="evidence" value="ECO:0007669"/>
    <property type="project" value="TreeGrafter"/>
</dbReference>
<name>A0A833ZWE8_9CHIR</name>
<sequence>MGNKTKTGKRPFRAKQTGYILKSTQNTCIRNEKLLQKKRIGSETSLIKGEKNSMAFSLTKDLCKEYADKDCLHIQKEISPATSNIQKTRNTINTSLVTKQKPCKKYITGENMKSSFVCLTQDQLQQILMTVNQGNRSILLTENRKEEETSQYNLHLNSIPNQPKDENIMGLLQKTEAISHVQDENKSVLNKNQETPKQPEQKIPIERVWKPADIFSTLGERERDRSLLEAKKAQWRKELDEQVALKKKEKEAPEKWNSPWKKSESDKIVWENLQILDQSKTFPSVSSILSQSSSQVAVVQADGHSLSRAGQILEILSLGLLAKMEALVDTLCFFAQPKEGQWPM</sequence>
<dbReference type="GO" id="GO:0005929">
    <property type="term" value="C:cilium"/>
    <property type="evidence" value="ECO:0007669"/>
    <property type="project" value="TreeGrafter"/>
</dbReference>
<proteinExistence type="predicted"/>
<dbReference type="GO" id="GO:0008017">
    <property type="term" value="F:microtubule binding"/>
    <property type="evidence" value="ECO:0007669"/>
    <property type="project" value="TreeGrafter"/>
</dbReference>
<dbReference type="AlphaFoldDB" id="A0A833ZWE8"/>
<dbReference type="PANTHER" id="PTHR22736:SF2">
    <property type="entry name" value="COILED-COIL DOMAIN-CONTAINING PROTEIN 66"/>
    <property type="match status" value="1"/>
</dbReference>
<dbReference type="InterPro" id="IPR039183">
    <property type="entry name" value="CCD66"/>
</dbReference>
<dbReference type="PANTHER" id="PTHR22736">
    <property type="entry name" value="COILED-COIL DOMAIN-CONTAINING PROTEIN 66"/>
    <property type="match status" value="1"/>
</dbReference>
<organism evidence="1 2">
    <name type="scientific">Phyllostomus discolor</name>
    <name type="common">pale spear-nosed bat</name>
    <dbReference type="NCBI Taxonomy" id="89673"/>
    <lineage>
        <taxon>Eukaryota</taxon>
        <taxon>Metazoa</taxon>
        <taxon>Chordata</taxon>
        <taxon>Craniata</taxon>
        <taxon>Vertebrata</taxon>
        <taxon>Euteleostomi</taxon>
        <taxon>Mammalia</taxon>
        <taxon>Eutheria</taxon>
        <taxon>Laurasiatheria</taxon>
        <taxon>Chiroptera</taxon>
        <taxon>Yangochiroptera</taxon>
        <taxon>Phyllostomidae</taxon>
        <taxon>Phyllostominae</taxon>
        <taxon>Phyllostomus</taxon>
    </lineage>
</organism>
<evidence type="ECO:0000313" key="2">
    <source>
        <dbReference type="Proteomes" id="UP000664940"/>
    </source>
</evidence>
<comment type="caution">
    <text evidence="1">The sequence shown here is derived from an EMBL/GenBank/DDBJ whole genome shotgun (WGS) entry which is preliminary data.</text>
</comment>
<protein>
    <submittedName>
        <fullName evidence="1">Coiled-coil domain containing 66</fullName>
    </submittedName>
</protein>
<evidence type="ECO:0000313" key="1">
    <source>
        <dbReference type="EMBL" id="KAF6098840.1"/>
    </source>
</evidence>
<dbReference type="GO" id="GO:0005874">
    <property type="term" value="C:microtubule"/>
    <property type="evidence" value="ECO:0007669"/>
    <property type="project" value="TreeGrafter"/>
</dbReference>
<reference evidence="1 2" key="1">
    <citation type="journal article" date="2020" name="Nature">
        <title>Six reference-quality genomes reveal evolution of bat adaptations.</title>
        <authorList>
            <person name="Jebb D."/>
            <person name="Huang Z."/>
            <person name="Pippel M."/>
            <person name="Hughes G.M."/>
            <person name="Lavrichenko K."/>
            <person name="Devanna P."/>
            <person name="Winkler S."/>
            <person name="Jermiin L.S."/>
            <person name="Skirmuntt E.C."/>
            <person name="Katzourakis A."/>
            <person name="Burkitt-Gray L."/>
            <person name="Ray D.A."/>
            <person name="Sullivan K.A.M."/>
            <person name="Roscito J.G."/>
            <person name="Kirilenko B.M."/>
            <person name="Davalos L.M."/>
            <person name="Corthals A.P."/>
            <person name="Power M.L."/>
            <person name="Jones G."/>
            <person name="Ransome R.D."/>
            <person name="Dechmann D.K.N."/>
            <person name="Locatelli A.G."/>
            <person name="Puechmaille S.J."/>
            <person name="Fedrigo O."/>
            <person name="Jarvis E.D."/>
            <person name="Hiller M."/>
            <person name="Vernes S.C."/>
            <person name="Myers E.W."/>
            <person name="Teeling E.C."/>
        </authorList>
    </citation>
    <scope>NUCLEOTIDE SEQUENCE [LARGE SCALE GENOMIC DNA]</scope>
    <source>
        <strain evidence="1">Bat1K_MPI-CBG_1</strain>
    </source>
</reference>